<feature type="transmembrane region" description="Helical" evidence="6">
    <location>
        <begin position="132"/>
        <end position="153"/>
    </location>
</feature>
<evidence type="ECO:0000256" key="3">
    <source>
        <dbReference type="ARBA" id="ARBA00022989"/>
    </source>
</evidence>
<sequence>MADDERVPEPGHFLPGSDVPTGEVSPVAPTSKLELGSGTGLGLGEARPISVSQEPARKKAAPLPDDPEYQGFYSGPPAAPLLGAPTGALRGTRQLGRVRYAGWKTTSPRAAVQEFSTHSPYRKPARQFSQRFVGLVSALALVIVAGGTIAAYAKIDSFGNEVTNPLADPSIKPSEGPQSVAPNPTVTVTIPPVPDLVRLQKNLLYKVGKLPTVKCARPKIKPTSKANVLRFYQGLVPCLHETWEPLVLKANYPFRQPKLVLAGKTNTTNCTGESTTSNYCPTDELITMEWEKDLKDYKTYGNQVIVHMMDALAHEYGHHVQNLTEMSTASSSREGFAKTKAEKLEWSRRQELQANCLGANFLGANKVTLGLTGQDLKYWEYETKNSGDEFDPKKIRDHGSKKNQWLWSGPGFKSANPATCNTYVAPSAKVS</sequence>
<organism evidence="7 8">
    <name type="scientific">Kribbella koreensis</name>
    <dbReference type="NCBI Taxonomy" id="57909"/>
    <lineage>
        <taxon>Bacteria</taxon>
        <taxon>Bacillati</taxon>
        <taxon>Actinomycetota</taxon>
        <taxon>Actinomycetes</taxon>
        <taxon>Propionibacteriales</taxon>
        <taxon>Kribbellaceae</taxon>
        <taxon>Kribbella</taxon>
    </lineage>
</organism>
<dbReference type="Proteomes" id="UP001500542">
    <property type="component" value="Unassembled WGS sequence"/>
</dbReference>
<keyword evidence="8" id="KW-1185">Reference proteome</keyword>
<evidence type="ECO:0000256" key="5">
    <source>
        <dbReference type="SAM" id="MobiDB-lite"/>
    </source>
</evidence>
<keyword evidence="3 6" id="KW-1133">Transmembrane helix</keyword>
<accession>A0ABP4ARE6</accession>
<reference evidence="8" key="1">
    <citation type="journal article" date="2019" name="Int. J. Syst. Evol. Microbiol.">
        <title>The Global Catalogue of Microorganisms (GCM) 10K type strain sequencing project: providing services to taxonomists for standard genome sequencing and annotation.</title>
        <authorList>
            <consortium name="The Broad Institute Genomics Platform"/>
            <consortium name="The Broad Institute Genome Sequencing Center for Infectious Disease"/>
            <person name="Wu L."/>
            <person name="Ma J."/>
        </authorList>
    </citation>
    <scope>NUCLEOTIDE SEQUENCE [LARGE SCALE GENOMIC DNA]</scope>
    <source>
        <strain evidence="8">JCM 10977</strain>
    </source>
</reference>
<keyword evidence="4 6" id="KW-0472">Membrane</keyword>
<comment type="subcellular location">
    <subcellularLocation>
        <location evidence="1">Membrane</location>
        <topology evidence="1">Single-pass membrane protein</topology>
    </subcellularLocation>
</comment>
<evidence type="ECO:0008006" key="9">
    <source>
        <dbReference type="Google" id="ProtNLM"/>
    </source>
</evidence>
<dbReference type="EMBL" id="BAAAHK010000007">
    <property type="protein sequence ID" value="GAA0940204.1"/>
    <property type="molecule type" value="Genomic_DNA"/>
</dbReference>
<proteinExistence type="predicted"/>
<dbReference type="Pfam" id="PF04228">
    <property type="entry name" value="Zn_peptidase"/>
    <property type="match status" value="1"/>
</dbReference>
<evidence type="ECO:0000256" key="2">
    <source>
        <dbReference type="ARBA" id="ARBA00022692"/>
    </source>
</evidence>
<name>A0ABP4ARE6_9ACTN</name>
<dbReference type="PANTHER" id="PTHR30168">
    <property type="entry name" value="PUTATIVE MEMBRANE PROTEIN YPFJ"/>
    <property type="match status" value="1"/>
</dbReference>
<evidence type="ECO:0000256" key="1">
    <source>
        <dbReference type="ARBA" id="ARBA00004167"/>
    </source>
</evidence>
<comment type="caution">
    <text evidence="7">The sequence shown here is derived from an EMBL/GenBank/DDBJ whole genome shotgun (WGS) entry which is preliminary data.</text>
</comment>
<feature type="region of interest" description="Disordered" evidence="5">
    <location>
        <begin position="1"/>
        <end position="69"/>
    </location>
</feature>
<keyword evidence="2 6" id="KW-0812">Transmembrane</keyword>
<dbReference type="RefSeq" id="WP_343969336.1">
    <property type="nucleotide sequence ID" value="NZ_BAAAHK010000007.1"/>
</dbReference>
<gene>
    <name evidence="7" type="ORF">GCM10009554_30690</name>
</gene>
<protein>
    <recommendedName>
        <fullName evidence="9">Metalloprotease</fullName>
    </recommendedName>
</protein>
<evidence type="ECO:0000256" key="6">
    <source>
        <dbReference type="SAM" id="Phobius"/>
    </source>
</evidence>
<dbReference type="InterPro" id="IPR007343">
    <property type="entry name" value="Uncharacterised_pept_Zn_put"/>
</dbReference>
<evidence type="ECO:0000313" key="8">
    <source>
        <dbReference type="Proteomes" id="UP001500542"/>
    </source>
</evidence>
<evidence type="ECO:0000313" key="7">
    <source>
        <dbReference type="EMBL" id="GAA0940204.1"/>
    </source>
</evidence>
<dbReference type="PANTHER" id="PTHR30168:SF0">
    <property type="entry name" value="INNER MEMBRANE PROTEIN"/>
    <property type="match status" value="1"/>
</dbReference>
<evidence type="ECO:0000256" key="4">
    <source>
        <dbReference type="ARBA" id="ARBA00023136"/>
    </source>
</evidence>